<accession>A0A1H8H6R3</accession>
<dbReference type="OrthoDB" id="9853338at2"/>
<dbReference type="AlphaFoldDB" id="A0A1H8H6R3"/>
<keyword evidence="1" id="KW-0472">Membrane</keyword>
<organism evidence="2 3">
    <name type="scientific">Brachymonas denitrificans DSM 15123</name>
    <dbReference type="NCBI Taxonomy" id="1121117"/>
    <lineage>
        <taxon>Bacteria</taxon>
        <taxon>Pseudomonadati</taxon>
        <taxon>Pseudomonadota</taxon>
        <taxon>Betaproteobacteria</taxon>
        <taxon>Burkholderiales</taxon>
        <taxon>Comamonadaceae</taxon>
        <taxon>Brachymonas</taxon>
    </lineage>
</organism>
<dbReference type="Proteomes" id="UP000199531">
    <property type="component" value="Unassembled WGS sequence"/>
</dbReference>
<dbReference type="RefSeq" id="WP_091815968.1">
    <property type="nucleotide sequence ID" value="NZ_FOCW01000002.1"/>
</dbReference>
<dbReference type="STRING" id="1121117.SAMN02745977_01456"/>
<evidence type="ECO:0000313" key="3">
    <source>
        <dbReference type="Proteomes" id="UP000199531"/>
    </source>
</evidence>
<evidence type="ECO:0000256" key="1">
    <source>
        <dbReference type="SAM" id="Phobius"/>
    </source>
</evidence>
<feature type="transmembrane region" description="Helical" evidence="1">
    <location>
        <begin position="6"/>
        <end position="23"/>
    </location>
</feature>
<feature type="transmembrane region" description="Helical" evidence="1">
    <location>
        <begin position="67"/>
        <end position="86"/>
    </location>
</feature>
<evidence type="ECO:0000313" key="2">
    <source>
        <dbReference type="EMBL" id="SEN51943.1"/>
    </source>
</evidence>
<feature type="transmembrane region" description="Helical" evidence="1">
    <location>
        <begin position="44"/>
        <end position="61"/>
    </location>
</feature>
<keyword evidence="1" id="KW-1133">Transmembrane helix</keyword>
<reference evidence="2 3" key="1">
    <citation type="submission" date="2016-10" db="EMBL/GenBank/DDBJ databases">
        <authorList>
            <person name="de Groot N.N."/>
        </authorList>
    </citation>
    <scope>NUCLEOTIDE SEQUENCE [LARGE SCALE GENOMIC DNA]</scope>
    <source>
        <strain evidence="2 3">DSM 15123</strain>
    </source>
</reference>
<keyword evidence="1" id="KW-0812">Transmembrane</keyword>
<sequence length="90" mass="10036">MTQTEILLGLVLALTVSAVWQMVQGIRGLKQQPQGYARAIGRRMMLTTVVMIAIPLLIMLGRDQWGAMTSLYAVLAGLVTVNVIWLRRIR</sequence>
<keyword evidence="3" id="KW-1185">Reference proteome</keyword>
<dbReference type="EMBL" id="FOCW01000002">
    <property type="protein sequence ID" value="SEN51943.1"/>
    <property type="molecule type" value="Genomic_DNA"/>
</dbReference>
<proteinExistence type="predicted"/>
<protein>
    <submittedName>
        <fullName evidence="2">Uncharacterized protein</fullName>
    </submittedName>
</protein>
<gene>
    <name evidence="2" type="ORF">SAMN02745977_01456</name>
</gene>
<name>A0A1H8H6R3_9BURK</name>